<dbReference type="AlphaFoldDB" id="A0A0C9NBE7"/>
<proteinExistence type="predicted"/>
<keyword evidence="3" id="KW-1185">Reference proteome</keyword>
<accession>A0A0C9NBE7</accession>
<evidence type="ECO:0000256" key="1">
    <source>
        <dbReference type="SAM" id="MobiDB-lite"/>
    </source>
</evidence>
<evidence type="ECO:0000313" key="3">
    <source>
        <dbReference type="Proteomes" id="UP000032025"/>
    </source>
</evidence>
<sequence length="70" mass="7900">MRDSQTFAAHAERCHQEAEDSPLTLVRERALRAEAAWMVLAQRSLKTEAMRDARQQRDAMAAAMLVQDAS</sequence>
<evidence type="ECO:0000313" key="2">
    <source>
        <dbReference type="EMBL" id="GAN13587.1"/>
    </source>
</evidence>
<protein>
    <submittedName>
        <fullName evidence="2">DNA, contig: SP622</fullName>
    </submittedName>
</protein>
<reference evidence="2 3" key="1">
    <citation type="submission" date="2014-08" db="EMBL/GenBank/DDBJ databases">
        <title>Whole genome shotgun sequence of Sphingomonas paucimobilis NBRC 13935.</title>
        <authorList>
            <person name="Hosoyama A."/>
            <person name="Hashimoto M."/>
            <person name="Hosoyama Y."/>
            <person name="Noguchi M."/>
            <person name="Uohara A."/>
            <person name="Ohji S."/>
            <person name="Katano-Makiyama Y."/>
            <person name="Ichikawa N."/>
            <person name="Kimura A."/>
            <person name="Yamazoe A."/>
            <person name="Fujita N."/>
        </authorList>
    </citation>
    <scope>NUCLEOTIDE SEQUENCE [LARGE SCALE GENOMIC DNA]</scope>
    <source>
        <strain evidence="2 3">NBRC 13935</strain>
    </source>
</reference>
<comment type="caution">
    <text evidence="2">The sequence shown here is derived from an EMBL/GenBank/DDBJ whole genome shotgun (WGS) entry which is preliminary data.</text>
</comment>
<gene>
    <name evidence="2" type="ORF">SP6_22_00190</name>
</gene>
<organism evidence="2 3">
    <name type="scientific">Sphingomonas paucimobilis NBRC 13935</name>
    <dbReference type="NCBI Taxonomy" id="1219050"/>
    <lineage>
        <taxon>Bacteria</taxon>
        <taxon>Pseudomonadati</taxon>
        <taxon>Pseudomonadota</taxon>
        <taxon>Alphaproteobacteria</taxon>
        <taxon>Sphingomonadales</taxon>
        <taxon>Sphingomonadaceae</taxon>
        <taxon>Sphingomonas</taxon>
    </lineage>
</organism>
<dbReference type="EMBL" id="BBJS01000022">
    <property type="protein sequence ID" value="GAN13587.1"/>
    <property type="molecule type" value="Genomic_DNA"/>
</dbReference>
<dbReference type="GeneID" id="78527245"/>
<dbReference type="RefSeq" id="WP_007406223.1">
    <property type="nucleotide sequence ID" value="NZ_BBJS01000022.1"/>
</dbReference>
<name>A0A0C9NBE7_SPHPI</name>
<feature type="region of interest" description="Disordered" evidence="1">
    <location>
        <begin position="1"/>
        <end position="21"/>
    </location>
</feature>
<dbReference type="Proteomes" id="UP000032025">
    <property type="component" value="Unassembled WGS sequence"/>
</dbReference>